<dbReference type="Proteomes" id="UP000282386">
    <property type="component" value="Chromosome"/>
</dbReference>
<evidence type="ECO:0000313" key="1">
    <source>
        <dbReference type="EMBL" id="VEI22183.1"/>
    </source>
</evidence>
<reference evidence="1 2" key="1">
    <citation type="submission" date="2018-12" db="EMBL/GenBank/DDBJ databases">
        <authorList>
            <consortium name="Pathogen Informatics"/>
        </authorList>
    </citation>
    <scope>NUCLEOTIDE SEQUENCE [LARGE SCALE GENOMIC DNA]</scope>
    <source>
        <strain evidence="1 2">NCTC10207</strain>
    </source>
</reference>
<accession>A0A7Z9A1D2</accession>
<dbReference type="AlphaFoldDB" id="A0A7Z9A1D2"/>
<dbReference type="EMBL" id="LR134479">
    <property type="protein sequence ID" value="VEI22183.1"/>
    <property type="molecule type" value="Genomic_DNA"/>
</dbReference>
<sequence>MRSLRIRRQRREHIPPQYAPSFESTLDKMRSALHDWERFLDEGAAPAFVLLRIVRVLSLFLPLYQRALAPIRRWL</sequence>
<protein>
    <submittedName>
        <fullName evidence="1">Uncharacterized protein</fullName>
    </submittedName>
</protein>
<gene>
    <name evidence="1" type="ORF">NCTC10207_00251</name>
</gene>
<proteinExistence type="predicted"/>
<evidence type="ECO:0000313" key="2">
    <source>
        <dbReference type="Proteomes" id="UP000282386"/>
    </source>
</evidence>
<organism evidence="1 2">
    <name type="scientific">Rothia aeria</name>
    <dbReference type="NCBI Taxonomy" id="172042"/>
    <lineage>
        <taxon>Bacteria</taxon>
        <taxon>Bacillati</taxon>
        <taxon>Actinomycetota</taxon>
        <taxon>Actinomycetes</taxon>
        <taxon>Micrococcales</taxon>
        <taxon>Micrococcaceae</taxon>
        <taxon>Rothia</taxon>
    </lineage>
</organism>
<name>A0A7Z9A1D2_9MICC</name>